<evidence type="ECO:0000256" key="2">
    <source>
        <dbReference type="ARBA" id="ARBA00023136"/>
    </source>
</evidence>
<dbReference type="InterPro" id="IPR008733">
    <property type="entry name" value="PEX11"/>
</dbReference>
<name>A0A511KEU1_RHOTO</name>
<sequence>MASPGKRLSTGETADTLIHRTQTVVHQLVLHPAITATLKVGSTTVGRDKLYRAIQYYSRFLAWYCLRKGYTNETVARLNALKSTLGLSRKLMRIGKPLEHLQAAVKGLDLSDPVLKITTVGRQLGYAGYLINDMLVWAHTAKVRPFEAATYKTIQHRAARLWFTGIAFSIVSSLYKLYGLQQREAGARRARSDAEKESERKVELKTIRAQQAAVRYQLTQDLLDILIPSGTLGYHSLNDGLIGLVGTVTSFMGLRTQIHKVLGGAVAAK</sequence>
<evidence type="ECO:0000256" key="1">
    <source>
        <dbReference type="ARBA" id="ARBA00022593"/>
    </source>
</evidence>
<reference evidence="5 6" key="1">
    <citation type="submission" date="2019-07" db="EMBL/GenBank/DDBJ databases">
        <title>Rhodotorula toruloides NBRC10032 genome sequencing.</title>
        <authorList>
            <person name="Shida Y."/>
            <person name="Takaku H."/>
            <person name="Ogasawara W."/>
            <person name="Mori K."/>
        </authorList>
    </citation>
    <scope>NUCLEOTIDE SEQUENCE [LARGE SCALE GENOMIC DNA]</scope>
    <source>
        <strain evidence="5 6">NBRC10032</strain>
    </source>
</reference>
<keyword evidence="2" id="KW-0472">Membrane</keyword>
<comment type="caution">
    <text evidence="5">The sequence shown here is derived from an EMBL/GenBank/DDBJ whole genome shotgun (WGS) entry which is preliminary data.</text>
</comment>
<accession>A0A511KEU1</accession>
<dbReference type="EMBL" id="BJWK01000005">
    <property type="protein sequence ID" value="GEM08446.1"/>
    <property type="molecule type" value="Genomic_DNA"/>
</dbReference>
<evidence type="ECO:0000313" key="5">
    <source>
        <dbReference type="EMBL" id="GEM08446.1"/>
    </source>
</evidence>
<dbReference type="Pfam" id="PF05648">
    <property type="entry name" value="PEX11"/>
    <property type="match status" value="1"/>
</dbReference>
<dbReference type="AlphaFoldDB" id="A0A511KEU1"/>
<evidence type="ECO:0000256" key="4">
    <source>
        <dbReference type="ARBA" id="ARBA00046271"/>
    </source>
</evidence>
<dbReference type="GO" id="GO:0005778">
    <property type="term" value="C:peroxisomal membrane"/>
    <property type="evidence" value="ECO:0007669"/>
    <property type="project" value="UniProtKB-SubCell"/>
</dbReference>
<comment type="subcellular location">
    <subcellularLocation>
        <location evidence="4">Peroxisome membrane</location>
    </subcellularLocation>
</comment>
<dbReference type="OrthoDB" id="411017at2759"/>
<gene>
    <name evidence="5" type="ORF">Rt10032_c05g2463</name>
</gene>
<dbReference type="PANTHER" id="PTHR12652:SF50">
    <property type="entry name" value="PEROXIN 11"/>
    <property type="match status" value="1"/>
</dbReference>
<keyword evidence="1" id="KW-0962">Peroxisome biogenesis</keyword>
<protein>
    <submittedName>
        <fullName evidence="5">Peroxisomal biogenesis factor 11</fullName>
    </submittedName>
</protein>
<dbReference type="GO" id="GO:0016559">
    <property type="term" value="P:peroxisome fission"/>
    <property type="evidence" value="ECO:0007669"/>
    <property type="project" value="InterPro"/>
</dbReference>
<organism evidence="5 6">
    <name type="scientific">Rhodotorula toruloides</name>
    <name type="common">Yeast</name>
    <name type="synonym">Rhodosporidium toruloides</name>
    <dbReference type="NCBI Taxonomy" id="5286"/>
    <lineage>
        <taxon>Eukaryota</taxon>
        <taxon>Fungi</taxon>
        <taxon>Dikarya</taxon>
        <taxon>Basidiomycota</taxon>
        <taxon>Pucciniomycotina</taxon>
        <taxon>Microbotryomycetes</taxon>
        <taxon>Sporidiobolales</taxon>
        <taxon>Sporidiobolaceae</taxon>
        <taxon>Rhodotorula</taxon>
    </lineage>
</organism>
<proteinExistence type="predicted"/>
<dbReference type="PANTHER" id="PTHR12652">
    <property type="entry name" value="PEROXISOMAL BIOGENESIS FACTOR 11"/>
    <property type="match status" value="1"/>
</dbReference>
<dbReference type="Proteomes" id="UP000321518">
    <property type="component" value="Unassembled WGS sequence"/>
</dbReference>
<keyword evidence="3" id="KW-0576">Peroxisome</keyword>
<evidence type="ECO:0000256" key="3">
    <source>
        <dbReference type="ARBA" id="ARBA00023140"/>
    </source>
</evidence>
<evidence type="ECO:0000313" key="6">
    <source>
        <dbReference type="Proteomes" id="UP000321518"/>
    </source>
</evidence>